<dbReference type="InterPro" id="IPR036890">
    <property type="entry name" value="HATPase_C_sf"/>
</dbReference>
<evidence type="ECO:0000259" key="6">
    <source>
        <dbReference type="Pfam" id="PF02518"/>
    </source>
</evidence>
<evidence type="ECO:0000256" key="1">
    <source>
        <dbReference type="ARBA" id="ARBA00022679"/>
    </source>
</evidence>
<feature type="compositionally biased region" description="Basic and acidic residues" evidence="4">
    <location>
        <begin position="442"/>
        <end position="456"/>
    </location>
</feature>
<comment type="caution">
    <text evidence="8">The sequence shown here is derived from an EMBL/GenBank/DDBJ whole genome shotgun (WGS) entry which is preliminary data.</text>
</comment>
<evidence type="ECO:0000256" key="2">
    <source>
        <dbReference type="ARBA" id="ARBA00022777"/>
    </source>
</evidence>
<dbReference type="InterPro" id="IPR007168">
    <property type="entry name" value="Phageshock_PspC_N"/>
</dbReference>
<keyword evidence="5" id="KW-0472">Membrane</keyword>
<reference evidence="8 9" key="1">
    <citation type="submission" date="2020-04" db="EMBL/GenBank/DDBJ databases">
        <authorList>
            <person name="Klaysubun C."/>
            <person name="Duangmal K."/>
            <person name="Lipun K."/>
        </authorList>
    </citation>
    <scope>NUCLEOTIDE SEQUENCE [LARGE SCALE GENOMIC DNA]</scope>
    <source>
        <strain evidence="8 9">K10HN5</strain>
    </source>
</reference>
<evidence type="ECO:0000313" key="9">
    <source>
        <dbReference type="Proteomes" id="UP000820669"/>
    </source>
</evidence>
<proteinExistence type="predicted"/>
<feature type="transmembrane region" description="Helical" evidence="5">
    <location>
        <begin position="159"/>
        <end position="180"/>
    </location>
</feature>
<feature type="transmembrane region" description="Helical" evidence="5">
    <location>
        <begin position="49"/>
        <end position="70"/>
    </location>
</feature>
<evidence type="ECO:0000256" key="3">
    <source>
        <dbReference type="ARBA" id="ARBA00023012"/>
    </source>
</evidence>
<dbReference type="Gene3D" id="3.30.565.10">
    <property type="entry name" value="Histidine kinase-like ATPase, C-terminal domain"/>
    <property type="match status" value="1"/>
</dbReference>
<keyword evidence="5" id="KW-1133">Transmembrane helix</keyword>
<dbReference type="SUPFAM" id="SSF55874">
    <property type="entry name" value="ATPase domain of HSP90 chaperone/DNA topoisomerase II/histidine kinase"/>
    <property type="match status" value="1"/>
</dbReference>
<evidence type="ECO:0000313" key="8">
    <source>
        <dbReference type="EMBL" id="NMH99101.1"/>
    </source>
</evidence>
<feature type="compositionally biased region" description="Basic and acidic residues" evidence="4">
    <location>
        <begin position="410"/>
        <end position="428"/>
    </location>
</feature>
<keyword evidence="5" id="KW-0812">Transmembrane</keyword>
<dbReference type="Pfam" id="PF04024">
    <property type="entry name" value="PspC"/>
    <property type="match status" value="1"/>
</dbReference>
<sequence length="456" mass="47695">MSSPVAGPGAQVPTTREPLARRRSGRLVAGVAGGVADHLGVDVLWVRSAFVILAAANGAGVLAYGLLWVFVRQESADVARSVPRSERQQALGLAALGLGVGLAAAALGNAVIGWIVGPLGVAAVGAAVVWREADESQRRRWAAGARSGVTGVAGGGRAALLRVVAGALFVTAGIVVFLLGNLNLGQIQFGVLSVLATLVGVAVLTVPWWLRLVRDLGEERRERIVAAERAEIAAHLHDSVLQTLALIQRQSDQPREVLRLARGQERELRHWLYGPTGYGRSGGASRDPALDAGLTEALTAAAAEVEDTYALTVSPVLVGCDRPLDDGLRALVLAAREAMVNAAKHAGVSEISVYVEVEPDEVHVFVRDRGVGFDPDAVPDDRHGLADSIRGRMERHGGAARLRSTAGEGTEVHLSMRTEPAARDRAEGPEPAARTDSAQHPAADRGPGDDREGAAS</sequence>
<feature type="region of interest" description="Disordered" evidence="4">
    <location>
        <begin position="391"/>
        <end position="456"/>
    </location>
</feature>
<evidence type="ECO:0000259" key="7">
    <source>
        <dbReference type="Pfam" id="PF04024"/>
    </source>
</evidence>
<keyword evidence="1" id="KW-0808">Transferase</keyword>
<keyword evidence="9" id="KW-1185">Reference proteome</keyword>
<dbReference type="PANTHER" id="PTHR24421">
    <property type="entry name" value="NITRATE/NITRITE SENSOR PROTEIN NARX-RELATED"/>
    <property type="match status" value="1"/>
</dbReference>
<accession>A0ABX1SC03</accession>
<feature type="transmembrane region" description="Helical" evidence="5">
    <location>
        <begin position="90"/>
        <end position="106"/>
    </location>
</feature>
<dbReference type="Proteomes" id="UP000820669">
    <property type="component" value="Unassembled WGS sequence"/>
</dbReference>
<keyword evidence="2" id="KW-0418">Kinase</keyword>
<evidence type="ECO:0000256" key="4">
    <source>
        <dbReference type="SAM" id="MobiDB-lite"/>
    </source>
</evidence>
<organism evidence="8 9">
    <name type="scientific">Pseudonocardia acidicola</name>
    <dbReference type="NCBI Taxonomy" id="2724939"/>
    <lineage>
        <taxon>Bacteria</taxon>
        <taxon>Bacillati</taxon>
        <taxon>Actinomycetota</taxon>
        <taxon>Actinomycetes</taxon>
        <taxon>Pseudonocardiales</taxon>
        <taxon>Pseudonocardiaceae</taxon>
        <taxon>Pseudonocardia</taxon>
    </lineage>
</organism>
<evidence type="ECO:0000256" key="5">
    <source>
        <dbReference type="SAM" id="Phobius"/>
    </source>
</evidence>
<dbReference type="CDD" id="cd16917">
    <property type="entry name" value="HATPase_UhpB-NarQ-NarX-like"/>
    <property type="match status" value="1"/>
</dbReference>
<protein>
    <submittedName>
        <fullName evidence="8">PspC domain-containing protein</fullName>
    </submittedName>
</protein>
<dbReference type="InterPro" id="IPR050482">
    <property type="entry name" value="Sensor_HK_TwoCompSys"/>
</dbReference>
<dbReference type="InterPro" id="IPR003594">
    <property type="entry name" value="HATPase_dom"/>
</dbReference>
<name>A0ABX1SC03_9PSEU</name>
<dbReference type="RefSeq" id="WP_169382544.1">
    <property type="nucleotide sequence ID" value="NZ_JAAXLA010000031.1"/>
</dbReference>
<dbReference type="EMBL" id="JAAXLA010000031">
    <property type="protein sequence ID" value="NMH99101.1"/>
    <property type="molecule type" value="Genomic_DNA"/>
</dbReference>
<feature type="domain" description="Phage shock protein PspC N-terminal" evidence="7">
    <location>
        <begin position="18"/>
        <end position="73"/>
    </location>
</feature>
<keyword evidence="3" id="KW-0902">Two-component regulatory system</keyword>
<gene>
    <name evidence="8" type="ORF">HF526_17555</name>
</gene>
<feature type="domain" description="Histidine kinase/HSP90-like ATPase" evidence="6">
    <location>
        <begin position="330"/>
        <end position="417"/>
    </location>
</feature>
<dbReference type="Pfam" id="PF02518">
    <property type="entry name" value="HATPase_c"/>
    <property type="match status" value="1"/>
</dbReference>
<feature type="transmembrane region" description="Helical" evidence="5">
    <location>
        <begin position="186"/>
        <end position="210"/>
    </location>
</feature>
<dbReference type="PANTHER" id="PTHR24421:SF61">
    <property type="entry name" value="OXYGEN SENSOR HISTIDINE KINASE NREB"/>
    <property type="match status" value="1"/>
</dbReference>